<keyword evidence="3" id="KW-0143">Chaperone</keyword>
<dbReference type="SUPFAM" id="SSF100934">
    <property type="entry name" value="Heat shock protein 70kD (HSP70), C-terminal subdomain"/>
    <property type="match status" value="1"/>
</dbReference>
<dbReference type="InterPro" id="IPR029047">
    <property type="entry name" value="HSP70_peptide-bd_sf"/>
</dbReference>
<feature type="non-terminal residue" evidence="5">
    <location>
        <position position="1"/>
    </location>
</feature>
<organism evidence="5 6">
    <name type="scientific">Candidatus Flavonifractor merdipullorum</name>
    <dbReference type="NCBI Taxonomy" id="2838590"/>
    <lineage>
        <taxon>Bacteria</taxon>
        <taxon>Bacillati</taxon>
        <taxon>Bacillota</taxon>
        <taxon>Clostridia</taxon>
        <taxon>Eubacteriales</taxon>
        <taxon>Oscillospiraceae</taxon>
        <taxon>Flavonifractor</taxon>
    </lineage>
</organism>
<feature type="compositionally biased region" description="Low complexity" evidence="4">
    <location>
        <begin position="128"/>
        <end position="137"/>
    </location>
</feature>
<dbReference type="PANTHER" id="PTHR19375">
    <property type="entry name" value="HEAT SHOCK PROTEIN 70KDA"/>
    <property type="match status" value="1"/>
</dbReference>
<feature type="region of interest" description="Disordered" evidence="4">
    <location>
        <begin position="127"/>
        <end position="167"/>
    </location>
</feature>
<keyword evidence="2" id="KW-0067">ATP-binding</keyword>
<dbReference type="Pfam" id="PF00012">
    <property type="entry name" value="HSP70"/>
    <property type="match status" value="1"/>
</dbReference>
<dbReference type="Gene3D" id="2.60.34.10">
    <property type="entry name" value="Substrate Binding Domain Of DNAk, Chain A, domain 1"/>
    <property type="match status" value="1"/>
</dbReference>
<evidence type="ECO:0000313" key="6">
    <source>
        <dbReference type="Proteomes" id="UP000824192"/>
    </source>
</evidence>
<keyword evidence="1" id="KW-0547">Nucleotide-binding</keyword>
<dbReference type="InterPro" id="IPR013126">
    <property type="entry name" value="Hsp_70_fam"/>
</dbReference>
<dbReference type="Gene3D" id="1.20.1270.10">
    <property type="match status" value="1"/>
</dbReference>
<name>A0A9D1RSY1_9FIRM</name>
<dbReference type="GO" id="GO:0005524">
    <property type="term" value="F:ATP binding"/>
    <property type="evidence" value="ECO:0007669"/>
    <property type="project" value="UniProtKB-KW"/>
</dbReference>
<evidence type="ECO:0000313" key="5">
    <source>
        <dbReference type="EMBL" id="HIW93197.1"/>
    </source>
</evidence>
<gene>
    <name evidence="5" type="ORF">H9868_01520</name>
</gene>
<sequence length="167" mass="17823">ANGIVNVSAKDLGTGKEQHITITSSTNMSKEDIDKAVREAEQFAAEDAKRKEEVDVRNNADQMVYQTEKVMEDLKDKIDANDKATLDAALNKVKDALKGTDVEAIKAASEELSKAFYPISEKLYQQSGAQAGAQPGPDMGGQAAGGAADTDPNVVDADYTVVDDDNK</sequence>
<protein>
    <submittedName>
        <fullName evidence="5">Hsp70 family protein</fullName>
    </submittedName>
</protein>
<dbReference type="AlphaFoldDB" id="A0A9D1RSY1"/>
<feature type="compositionally biased region" description="Low complexity" evidence="4">
    <location>
        <begin position="145"/>
        <end position="160"/>
    </location>
</feature>
<evidence type="ECO:0000256" key="4">
    <source>
        <dbReference type="SAM" id="MobiDB-lite"/>
    </source>
</evidence>
<dbReference type="FunFam" id="1.20.1270.10:FF:000001">
    <property type="entry name" value="Molecular chaperone DnaK"/>
    <property type="match status" value="1"/>
</dbReference>
<proteinExistence type="predicted"/>
<accession>A0A9D1RSY1</accession>
<evidence type="ECO:0000256" key="3">
    <source>
        <dbReference type="ARBA" id="ARBA00023186"/>
    </source>
</evidence>
<dbReference type="GO" id="GO:0140662">
    <property type="term" value="F:ATP-dependent protein folding chaperone"/>
    <property type="evidence" value="ECO:0007669"/>
    <property type="project" value="InterPro"/>
</dbReference>
<comment type="caution">
    <text evidence="5">The sequence shown here is derived from an EMBL/GenBank/DDBJ whole genome shotgun (WGS) entry which is preliminary data.</text>
</comment>
<evidence type="ECO:0000256" key="2">
    <source>
        <dbReference type="ARBA" id="ARBA00022840"/>
    </source>
</evidence>
<reference evidence="5" key="2">
    <citation type="submission" date="2021-04" db="EMBL/GenBank/DDBJ databases">
        <authorList>
            <person name="Gilroy R."/>
        </authorList>
    </citation>
    <scope>NUCLEOTIDE SEQUENCE</scope>
    <source>
        <strain evidence="5">ChiGjej6B6-1540</strain>
    </source>
</reference>
<reference evidence="5" key="1">
    <citation type="journal article" date="2021" name="PeerJ">
        <title>Extensive microbial diversity within the chicken gut microbiome revealed by metagenomics and culture.</title>
        <authorList>
            <person name="Gilroy R."/>
            <person name="Ravi A."/>
            <person name="Getino M."/>
            <person name="Pursley I."/>
            <person name="Horton D.L."/>
            <person name="Alikhan N.F."/>
            <person name="Baker D."/>
            <person name="Gharbi K."/>
            <person name="Hall N."/>
            <person name="Watson M."/>
            <person name="Adriaenssens E.M."/>
            <person name="Foster-Nyarko E."/>
            <person name="Jarju S."/>
            <person name="Secka A."/>
            <person name="Antonio M."/>
            <person name="Oren A."/>
            <person name="Chaudhuri R.R."/>
            <person name="La Ragione R."/>
            <person name="Hildebrand F."/>
            <person name="Pallen M.J."/>
        </authorList>
    </citation>
    <scope>NUCLEOTIDE SEQUENCE</scope>
    <source>
        <strain evidence="5">ChiGjej6B6-1540</strain>
    </source>
</reference>
<dbReference type="Proteomes" id="UP000824192">
    <property type="component" value="Unassembled WGS sequence"/>
</dbReference>
<dbReference type="InterPro" id="IPR029048">
    <property type="entry name" value="HSP70_C_sf"/>
</dbReference>
<dbReference type="EMBL" id="DXGA01000032">
    <property type="protein sequence ID" value="HIW93197.1"/>
    <property type="molecule type" value="Genomic_DNA"/>
</dbReference>
<evidence type="ECO:0000256" key="1">
    <source>
        <dbReference type="ARBA" id="ARBA00022741"/>
    </source>
</evidence>